<evidence type="ECO:0000256" key="1">
    <source>
        <dbReference type="ARBA" id="ARBA00023015"/>
    </source>
</evidence>
<reference evidence="6" key="2">
    <citation type="journal article" date="2023" name="IMA Fungus">
        <title>Comparative genomic study of the Penicillium genus elucidates a diverse pangenome and 15 lateral gene transfer events.</title>
        <authorList>
            <person name="Petersen C."/>
            <person name="Sorensen T."/>
            <person name="Nielsen M.R."/>
            <person name="Sondergaard T.E."/>
            <person name="Sorensen J.L."/>
            <person name="Fitzpatrick D.A."/>
            <person name="Frisvad J.C."/>
            <person name="Nielsen K.L."/>
        </authorList>
    </citation>
    <scope>NUCLEOTIDE SEQUENCE</scope>
    <source>
        <strain evidence="6">IBT 30069</strain>
    </source>
</reference>
<gene>
    <name evidence="6" type="ORF">N7456_007150</name>
</gene>
<dbReference type="PROSITE" id="PS50048">
    <property type="entry name" value="ZN2_CY6_FUNGAL_2"/>
    <property type="match status" value="1"/>
</dbReference>
<dbReference type="AlphaFoldDB" id="A0A9W9KCQ6"/>
<evidence type="ECO:0000256" key="2">
    <source>
        <dbReference type="ARBA" id="ARBA00023125"/>
    </source>
</evidence>
<keyword evidence="1" id="KW-0805">Transcription regulation</keyword>
<dbReference type="CDD" id="cd00067">
    <property type="entry name" value="GAL4"/>
    <property type="match status" value="1"/>
</dbReference>
<reference evidence="6" key="1">
    <citation type="submission" date="2022-11" db="EMBL/GenBank/DDBJ databases">
        <authorList>
            <person name="Petersen C."/>
        </authorList>
    </citation>
    <scope>NUCLEOTIDE SEQUENCE</scope>
    <source>
        <strain evidence="6">IBT 30069</strain>
    </source>
</reference>
<accession>A0A9W9KCQ6</accession>
<evidence type="ECO:0000256" key="4">
    <source>
        <dbReference type="ARBA" id="ARBA00023242"/>
    </source>
</evidence>
<dbReference type="Pfam" id="PF00172">
    <property type="entry name" value="Zn_clus"/>
    <property type="match status" value="1"/>
</dbReference>
<dbReference type="GO" id="GO:0003677">
    <property type="term" value="F:DNA binding"/>
    <property type="evidence" value="ECO:0007669"/>
    <property type="project" value="UniProtKB-KW"/>
</dbReference>
<keyword evidence="3" id="KW-0804">Transcription</keyword>
<dbReference type="PANTHER" id="PTHR38111">
    <property type="entry name" value="ZN(2)-C6 FUNGAL-TYPE DOMAIN-CONTAINING PROTEIN-RELATED"/>
    <property type="match status" value="1"/>
</dbReference>
<dbReference type="Proteomes" id="UP001149165">
    <property type="component" value="Unassembled WGS sequence"/>
</dbReference>
<dbReference type="PROSITE" id="PS00463">
    <property type="entry name" value="ZN2_CY6_FUNGAL_1"/>
    <property type="match status" value="1"/>
</dbReference>
<dbReference type="InterPro" id="IPR001138">
    <property type="entry name" value="Zn2Cys6_DnaBD"/>
</dbReference>
<proteinExistence type="predicted"/>
<evidence type="ECO:0000313" key="6">
    <source>
        <dbReference type="EMBL" id="KAJ5101098.1"/>
    </source>
</evidence>
<evidence type="ECO:0000313" key="7">
    <source>
        <dbReference type="Proteomes" id="UP001149165"/>
    </source>
</evidence>
<comment type="caution">
    <text evidence="6">The sequence shown here is derived from an EMBL/GenBank/DDBJ whole genome shotgun (WGS) entry which is preliminary data.</text>
</comment>
<dbReference type="EMBL" id="JAPQKH010000004">
    <property type="protein sequence ID" value="KAJ5101098.1"/>
    <property type="molecule type" value="Genomic_DNA"/>
</dbReference>
<keyword evidence="4" id="KW-0539">Nucleus</keyword>
<dbReference type="GO" id="GO:0000981">
    <property type="term" value="F:DNA-binding transcription factor activity, RNA polymerase II-specific"/>
    <property type="evidence" value="ECO:0007669"/>
    <property type="project" value="InterPro"/>
</dbReference>
<dbReference type="InterPro" id="IPR036864">
    <property type="entry name" value="Zn2-C6_fun-type_DNA-bd_sf"/>
</dbReference>
<dbReference type="SMART" id="SM00066">
    <property type="entry name" value="GAL4"/>
    <property type="match status" value="1"/>
</dbReference>
<dbReference type="SUPFAM" id="SSF57701">
    <property type="entry name" value="Zn2/Cys6 DNA-binding domain"/>
    <property type="match status" value="1"/>
</dbReference>
<dbReference type="InterPro" id="IPR053178">
    <property type="entry name" value="Osmoadaptation_assoc"/>
</dbReference>
<dbReference type="PANTHER" id="PTHR38111:SF11">
    <property type="entry name" value="TRANSCRIPTION FACTOR DOMAIN-CONTAINING PROTEIN-RELATED"/>
    <property type="match status" value="1"/>
</dbReference>
<keyword evidence="7" id="KW-1185">Reference proteome</keyword>
<protein>
    <recommendedName>
        <fullName evidence="5">Zn(2)-C6 fungal-type domain-containing protein</fullName>
    </recommendedName>
</protein>
<feature type="domain" description="Zn(2)-C6 fungal-type" evidence="5">
    <location>
        <begin position="10"/>
        <end position="38"/>
    </location>
</feature>
<evidence type="ECO:0000256" key="3">
    <source>
        <dbReference type="ARBA" id="ARBA00023163"/>
    </source>
</evidence>
<name>A0A9W9KCQ6_9EURO</name>
<keyword evidence="2" id="KW-0238">DNA-binding</keyword>
<dbReference type="GO" id="GO:0008270">
    <property type="term" value="F:zinc ion binding"/>
    <property type="evidence" value="ECO:0007669"/>
    <property type="project" value="InterPro"/>
</dbReference>
<organism evidence="6 7">
    <name type="scientific">Penicillium angulare</name>
    <dbReference type="NCBI Taxonomy" id="116970"/>
    <lineage>
        <taxon>Eukaryota</taxon>
        <taxon>Fungi</taxon>
        <taxon>Dikarya</taxon>
        <taxon>Ascomycota</taxon>
        <taxon>Pezizomycotina</taxon>
        <taxon>Eurotiomycetes</taxon>
        <taxon>Eurotiomycetidae</taxon>
        <taxon>Eurotiales</taxon>
        <taxon>Aspergillaceae</taxon>
        <taxon>Penicillium</taxon>
    </lineage>
</organism>
<dbReference type="Gene3D" id="4.10.240.10">
    <property type="entry name" value="Zn(2)-C6 fungal-type DNA-binding domain"/>
    <property type="match status" value="1"/>
</dbReference>
<evidence type="ECO:0000259" key="5">
    <source>
        <dbReference type="PROSITE" id="PS50048"/>
    </source>
</evidence>
<sequence length="481" mass="54541">MGGIPYKSLGCGTCKKRKIRCDLGLPGCARCIKRGTPCPGYDKGRNFVHHTVVTRRENQGTTKRPIAQLVGHLKPLALPETFSMSAEVRTKLFSDFLSIYFPVAQGQFGKNDSLYYLMTRFPAMAGESALLDRAVIALAAAWVGKMKNNEVLKHQGTELYSSAIRLLARRLSDGSLPTADVLFAVVVFMNYESGIVNCLTHIRGAKALLKNYQHDADDQLIQAIDTQQRWGSMYFLTRMPQRKELDWQDEANAEGDDPLSELFRLVAETSFLLDELDRICKLDYSDMTTACKALLQQCHEYENKLQIKWLTEDAIKLDGEPLTCSSMELDCSTDVLPWSHYLQPYTFDSIETATTYLLFWVASVIVRRVIYRVENLMGWNADSTQIVYFASEISRTAAYCLQPKNRMCTGNILCFGISQANMGYIDCGHEQGFLWSQQMYQVLQEKGFDRASMRSGLEWTCWQEAEAQRDGMYTHIANLAF</sequence>
<dbReference type="OrthoDB" id="4491390at2759"/>